<dbReference type="RefSeq" id="WP_112146728.1">
    <property type="nucleotide sequence ID" value="NZ_PGTO01000017.1"/>
</dbReference>
<reference evidence="1 2" key="1">
    <citation type="submission" date="2017-11" db="EMBL/GenBank/DDBJ databases">
        <title>Draft genome sequence of magnetotactic bacterium Magnetospirillum kuznetsovii LBB-42.</title>
        <authorList>
            <person name="Grouzdev D.S."/>
            <person name="Rysina M.S."/>
            <person name="Baslerov R.V."/>
            <person name="Koziaeva V."/>
        </authorList>
    </citation>
    <scope>NUCLEOTIDE SEQUENCE [LARGE SCALE GENOMIC DNA]</scope>
    <source>
        <strain evidence="1 2">LBB-42</strain>
    </source>
</reference>
<comment type="caution">
    <text evidence="1">The sequence shown here is derived from an EMBL/GenBank/DDBJ whole genome shotgun (WGS) entry which is preliminary data.</text>
</comment>
<gene>
    <name evidence="1" type="ORF">CU669_16650</name>
</gene>
<dbReference type="AlphaFoldDB" id="A0A364NUI9"/>
<accession>A0A364NUI9</accession>
<evidence type="ECO:0000313" key="2">
    <source>
        <dbReference type="Proteomes" id="UP000251075"/>
    </source>
</evidence>
<proteinExistence type="predicted"/>
<dbReference type="OrthoDB" id="1171174at2"/>
<evidence type="ECO:0000313" key="1">
    <source>
        <dbReference type="EMBL" id="RAU20722.1"/>
    </source>
</evidence>
<dbReference type="Proteomes" id="UP000251075">
    <property type="component" value="Unassembled WGS sequence"/>
</dbReference>
<organism evidence="1 2">
    <name type="scientific">Paramagnetospirillum kuznetsovii</name>
    <dbReference type="NCBI Taxonomy" id="2053833"/>
    <lineage>
        <taxon>Bacteria</taxon>
        <taxon>Pseudomonadati</taxon>
        <taxon>Pseudomonadota</taxon>
        <taxon>Alphaproteobacteria</taxon>
        <taxon>Rhodospirillales</taxon>
        <taxon>Magnetospirillaceae</taxon>
        <taxon>Paramagnetospirillum</taxon>
    </lineage>
</organism>
<keyword evidence="2" id="KW-1185">Reference proteome</keyword>
<protein>
    <submittedName>
        <fullName evidence="1">Uncharacterized protein</fullName>
    </submittedName>
</protein>
<sequence>MLEEGLAAEELESRLAARVNGISGEVGPIFLRSFDSATGSGPTDNVALATAAMTYDNALAVIALRLYSVGWTVPVRQGLGKKKPEMHARFSFHSGMIGKDGL</sequence>
<dbReference type="EMBL" id="PGTO01000017">
    <property type="protein sequence ID" value="RAU20722.1"/>
    <property type="molecule type" value="Genomic_DNA"/>
</dbReference>
<name>A0A364NUI9_9PROT</name>